<dbReference type="AlphaFoldDB" id="A0AAW2PTL8"/>
<dbReference type="EMBL" id="JACGWK010000004">
    <property type="protein sequence ID" value="KAL0358359.1"/>
    <property type="molecule type" value="Genomic_DNA"/>
</dbReference>
<comment type="caution">
    <text evidence="1">The sequence shown here is derived from an EMBL/GenBank/DDBJ whole genome shotgun (WGS) entry which is preliminary data.</text>
</comment>
<gene>
    <name evidence="1" type="ORF">Sangu_0685300</name>
</gene>
<reference evidence="1" key="2">
    <citation type="journal article" date="2024" name="Plant">
        <title>Genomic evolution and insights into agronomic trait innovations of Sesamum species.</title>
        <authorList>
            <person name="Miao H."/>
            <person name="Wang L."/>
            <person name="Qu L."/>
            <person name="Liu H."/>
            <person name="Sun Y."/>
            <person name="Le M."/>
            <person name="Wang Q."/>
            <person name="Wei S."/>
            <person name="Zheng Y."/>
            <person name="Lin W."/>
            <person name="Duan Y."/>
            <person name="Cao H."/>
            <person name="Xiong S."/>
            <person name="Wang X."/>
            <person name="Wei L."/>
            <person name="Li C."/>
            <person name="Ma Q."/>
            <person name="Ju M."/>
            <person name="Zhao R."/>
            <person name="Li G."/>
            <person name="Mu C."/>
            <person name="Tian Q."/>
            <person name="Mei H."/>
            <person name="Zhang T."/>
            <person name="Gao T."/>
            <person name="Zhang H."/>
        </authorList>
    </citation>
    <scope>NUCLEOTIDE SEQUENCE</scope>
    <source>
        <strain evidence="1">G01</strain>
    </source>
</reference>
<organism evidence="1">
    <name type="scientific">Sesamum angustifolium</name>
    <dbReference type="NCBI Taxonomy" id="2727405"/>
    <lineage>
        <taxon>Eukaryota</taxon>
        <taxon>Viridiplantae</taxon>
        <taxon>Streptophyta</taxon>
        <taxon>Embryophyta</taxon>
        <taxon>Tracheophyta</taxon>
        <taxon>Spermatophyta</taxon>
        <taxon>Magnoliopsida</taxon>
        <taxon>eudicotyledons</taxon>
        <taxon>Gunneridae</taxon>
        <taxon>Pentapetalae</taxon>
        <taxon>asterids</taxon>
        <taxon>lamiids</taxon>
        <taxon>Lamiales</taxon>
        <taxon>Pedaliaceae</taxon>
        <taxon>Sesamum</taxon>
    </lineage>
</organism>
<dbReference type="Pfam" id="PF02992">
    <property type="entry name" value="Transposase_21"/>
    <property type="match status" value="1"/>
</dbReference>
<accession>A0AAW2PTL8</accession>
<name>A0AAW2PTL8_9LAMI</name>
<reference evidence="1" key="1">
    <citation type="submission" date="2020-06" db="EMBL/GenBank/DDBJ databases">
        <authorList>
            <person name="Li T."/>
            <person name="Hu X."/>
            <person name="Zhang T."/>
            <person name="Song X."/>
            <person name="Zhang H."/>
            <person name="Dai N."/>
            <person name="Sheng W."/>
            <person name="Hou X."/>
            <person name="Wei L."/>
        </authorList>
    </citation>
    <scope>NUCLEOTIDE SEQUENCE</scope>
    <source>
        <strain evidence="1">G01</strain>
        <tissue evidence="1">Leaf</tissue>
    </source>
</reference>
<evidence type="ECO:0008006" key="2">
    <source>
        <dbReference type="Google" id="ProtNLM"/>
    </source>
</evidence>
<dbReference type="InterPro" id="IPR004242">
    <property type="entry name" value="Transposase_21"/>
</dbReference>
<evidence type="ECO:0000313" key="1">
    <source>
        <dbReference type="EMBL" id="KAL0358359.1"/>
    </source>
</evidence>
<dbReference type="PANTHER" id="PTHR10775:SF191">
    <property type="match status" value="1"/>
</dbReference>
<dbReference type="PANTHER" id="PTHR10775">
    <property type="entry name" value="OS08G0208400 PROTEIN"/>
    <property type="match status" value="1"/>
</dbReference>
<proteinExistence type="predicted"/>
<protein>
    <recommendedName>
        <fullName evidence="2">Transposase</fullName>
    </recommendedName>
</protein>
<sequence length="249" mass="28727">MTFGWSTVGVMGCPVCMDGTRAFHLQHGRNACYFDCHRQFLPAHHPYRRNKKTFTKNHVENKVARPRLIGDQILDRVANISLAVEILLLLPDEVMDIKGKTKDNMNAQRNLTIICNCLELELDERRPNVILNAVYTVGKKQKRRVCEWIRGLKFPVGYASNLTHCVDMTEIRMHSVKSHDCHIFMQKLIPIAFCEILLEHVWNALTEYFKPDMQSKRSMPCKNDECMSNNDGFQVSIFNYPGRANGVTK</sequence>